<feature type="transmembrane region" description="Helical" evidence="1">
    <location>
        <begin position="42"/>
        <end position="60"/>
    </location>
</feature>
<sequence length="160" mass="18511">MLKIILSVIFIYPLINLVIEKLNKKTEKHSNRLFLSPIYKNVFHLLSSAFGIIGFILVFVWGFNKVLFHCIFLAFCICITEFIAGMFKKYNVTILRNELCITSFLGTKILLRYKDISRIENRGRSGLILYSNSGEVISIPVECVGYNDFEKLLHDKGFKF</sequence>
<gene>
    <name evidence="2" type="ORF">BGLFYP119_00935</name>
</gene>
<evidence type="ECO:0000313" key="2">
    <source>
        <dbReference type="EMBL" id="VYS87348.1"/>
    </source>
</evidence>
<proteinExistence type="predicted"/>
<dbReference type="RefSeq" id="WP_095903338.1">
    <property type="nucleotide sequence ID" value="NZ_CACRST010000009.1"/>
</dbReference>
<keyword evidence="1" id="KW-0812">Transmembrane</keyword>
<name>A0A6N2S3J7_9FIRM</name>
<dbReference type="AlphaFoldDB" id="A0A6N2S3J7"/>
<organism evidence="2">
    <name type="scientific">Blautia glucerasea</name>
    <dbReference type="NCBI Taxonomy" id="536633"/>
    <lineage>
        <taxon>Bacteria</taxon>
        <taxon>Bacillati</taxon>
        <taxon>Bacillota</taxon>
        <taxon>Clostridia</taxon>
        <taxon>Lachnospirales</taxon>
        <taxon>Lachnospiraceae</taxon>
        <taxon>Blautia</taxon>
    </lineage>
</organism>
<reference evidence="2" key="1">
    <citation type="submission" date="2019-11" db="EMBL/GenBank/DDBJ databases">
        <authorList>
            <person name="Feng L."/>
        </authorList>
    </citation>
    <scope>NUCLEOTIDE SEQUENCE</scope>
    <source>
        <strain evidence="2">BgluceraseaLFYP119</strain>
    </source>
</reference>
<dbReference type="EMBL" id="CACRST010000009">
    <property type="protein sequence ID" value="VYS87348.1"/>
    <property type="molecule type" value="Genomic_DNA"/>
</dbReference>
<protein>
    <submittedName>
        <fullName evidence="2">Uncharacterized protein</fullName>
    </submittedName>
</protein>
<keyword evidence="1" id="KW-0472">Membrane</keyword>
<keyword evidence="1" id="KW-1133">Transmembrane helix</keyword>
<accession>A0A6N2S3J7</accession>
<feature type="transmembrane region" description="Helical" evidence="1">
    <location>
        <begin position="66"/>
        <end position="87"/>
    </location>
</feature>
<evidence type="ECO:0000256" key="1">
    <source>
        <dbReference type="SAM" id="Phobius"/>
    </source>
</evidence>
<feature type="transmembrane region" description="Helical" evidence="1">
    <location>
        <begin position="6"/>
        <end position="22"/>
    </location>
</feature>